<evidence type="ECO:0000313" key="2">
    <source>
        <dbReference type="Proteomes" id="UP000019143"/>
    </source>
</evidence>
<comment type="caution">
    <text evidence="1">The sequence shown here is derived from an EMBL/GenBank/DDBJ whole genome shotgun (WGS) entry which is preliminary data.</text>
</comment>
<accession>W4RYA5</accession>
<dbReference type="Proteomes" id="UP000019143">
    <property type="component" value="Unassembled WGS sequence"/>
</dbReference>
<reference evidence="1 2" key="1">
    <citation type="submission" date="2014-01" db="EMBL/GenBank/DDBJ databases">
        <title>Genome sequence and analysis of Xanthomonas arboricola pv. pruni.</title>
        <authorList>
            <person name="Fujikawa T."/>
            <person name="Nakazono-Nagaoka E."/>
        </authorList>
    </citation>
    <scope>NUCLEOTIDE SEQUENCE [LARGE SCALE GENOMIC DNA]</scope>
    <source>
        <strain evidence="2">MAFF 311562</strain>
    </source>
</reference>
<organism evidence="1 2">
    <name type="scientific">Xanthomonas arboricola pv. pruni str. MAFF 311562</name>
    <dbReference type="NCBI Taxonomy" id="1414836"/>
    <lineage>
        <taxon>Bacteria</taxon>
        <taxon>Pseudomonadati</taxon>
        <taxon>Pseudomonadota</taxon>
        <taxon>Gammaproteobacteria</taxon>
        <taxon>Lysobacterales</taxon>
        <taxon>Lysobacteraceae</taxon>
        <taxon>Xanthomonas</taxon>
    </lineage>
</organism>
<dbReference type="EMBL" id="BAVB01000157">
    <property type="protein sequence ID" value="GAE49276.1"/>
    <property type="molecule type" value="Genomic_DNA"/>
</dbReference>
<name>W4RYA5_9XANT</name>
<gene>
    <name evidence="1" type="ORF">XPU_0808</name>
</gene>
<feature type="non-terminal residue" evidence="1">
    <location>
        <position position="1"/>
    </location>
</feature>
<evidence type="ECO:0000313" key="1">
    <source>
        <dbReference type="EMBL" id="GAE49276.1"/>
    </source>
</evidence>
<dbReference type="AlphaFoldDB" id="W4RYA5"/>
<proteinExistence type="predicted"/>
<sequence>TPKTVNYYAEHNDNGRPFWLGVATTLASFARRRIASTQKGGCKKAFGSPWHLDLKPLTAEDFKKQ</sequence>
<protein>
    <submittedName>
        <fullName evidence="1">Uncharacterized protein</fullName>
    </submittedName>
</protein>